<accession>A0A434AEM0</accession>
<feature type="transmembrane region" description="Helical" evidence="1">
    <location>
        <begin position="64"/>
        <end position="83"/>
    </location>
</feature>
<dbReference type="EMBL" id="RJJX01000043">
    <property type="protein sequence ID" value="RUT72834.1"/>
    <property type="molecule type" value="Genomic_DNA"/>
</dbReference>
<keyword evidence="3" id="KW-1185">Reference proteome</keyword>
<dbReference type="Proteomes" id="UP000282985">
    <property type="component" value="Unassembled WGS sequence"/>
</dbReference>
<name>A0A434AEM0_9BACT</name>
<reference evidence="2 3" key="1">
    <citation type="submission" date="2018-11" db="EMBL/GenBank/DDBJ databases">
        <title>Parancylomarina longa gen. nov., sp. nov., isolated from sediments of southern Okinawa.</title>
        <authorList>
            <person name="Fu T."/>
        </authorList>
    </citation>
    <scope>NUCLEOTIDE SEQUENCE [LARGE SCALE GENOMIC DNA]</scope>
    <source>
        <strain evidence="2 3">T3-2 S1-C</strain>
    </source>
</reference>
<gene>
    <name evidence="2" type="ORF">DLK05_16395</name>
</gene>
<dbReference type="AlphaFoldDB" id="A0A434AEM0"/>
<evidence type="ECO:0000313" key="2">
    <source>
        <dbReference type="EMBL" id="RUT72834.1"/>
    </source>
</evidence>
<keyword evidence="1" id="KW-0812">Transmembrane</keyword>
<feature type="transmembrane region" description="Helical" evidence="1">
    <location>
        <begin position="36"/>
        <end position="57"/>
    </location>
</feature>
<keyword evidence="1" id="KW-1133">Transmembrane helix</keyword>
<comment type="caution">
    <text evidence="2">The sequence shown here is derived from an EMBL/GenBank/DDBJ whole genome shotgun (WGS) entry which is preliminary data.</text>
</comment>
<keyword evidence="1" id="KW-0472">Membrane</keyword>
<evidence type="ECO:0000313" key="3">
    <source>
        <dbReference type="Proteomes" id="UP000282985"/>
    </source>
</evidence>
<sequence>MKIRAYILENKWKLILILLLLLTKSGLQLYNFPTSYGFWFLRIGIFLTAIILSLIIVRNWIPKLITIGLIVIFSILQGQLNLWKIPTRKYAIELYKDNDKAINLIIQQDSIRKIYNRPLDGLIVENFRYGVDSVLLNASERKIIESFIKTTDIIEIEKCEFGVLFIMRRFIDNGYGLFFVTKEQLEKIEKEERFRINGYDVTGFSKITNGWYYLSFT</sequence>
<proteinExistence type="predicted"/>
<evidence type="ECO:0000256" key="1">
    <source>
        <dbReference type="SAM" id="Phobius"/>
    </source>
</evidence>
<organism evidence="2 3">
    <name type="scientific">Ancylomarina longa</name>
    <dbReference type="NCBI Taxonomy" id="2487017"/>
    <lineage>
        <taxon>Bacteria</taxon>
        <taxon>Pseudomonadati</taxon>
        <taxon>Bacteroidota</taxon>
        <taxon>Bacteroidia</taxon>
        <taxon>Marinilabiliales</taxon>
        <taxon>Marinifilaceae</taxon>
        <taxon>Ancylomarina</taxon>
    </lineage>
</organism>
<protein>
    <submittedName>
        <fullName evidence="2">Uncharacterized protein</fullName>
    </submittedName>
</protein>